<evidence type="ECO:0000256" key="1">
    <source>
        <dbReference type="PROSITE-ProRule" id="PRU00723"/>
    </source>
</evidence>
<feature type="domain" description="C3H1-type" evidence="3">
    <location>
        <begin position="190"/>
        <end position="219"/>
    </location>
</feature>
<evidence type="ECO:0000313" key="4">
    <source>
        <dbReference type="EMBL" id="KAF1980409.1"/>
    </source>
</evidence>
<dbReference type="GO" id="GO:0008270">
    <property type="term" value="F:zinc ion binding"/>
    <property type="evidence" value="ECO:0007669"/>
    <property type="project" value="UniProtKB-KW"/>
</dbReference>
<keyword evidence="1" id="KW-0479">Metal-binding</keyword>
<accession>A0A6A5VUZ4</accession>
<gene>
    <name evidence="4" type="ORF">BU23DRAFT_8038</name>
</gene>
<organism evidence="4 5">
    <name type="scientific">Bimuria novae-zelandiae CBS 107.79</name>
    <dbReference type="NCBI Taxonomy" id="1447943"/>
    <lineage>
        <taxon>Eukaryota</taxon>
        <taxon>Fungi</taxon>
        <taxon>Dikarya</taxon>
        <taxon>Ascomycota</taxon>
        <taxon>Pezizomycotina</taxon>
        <taxon>Dothideomycetes</taxon>
        <taxon>Pleosporomycetidae</taxon>
        <taxon>Pleosporales</taxon>
        <taxon>Massarineae</taxon>
        <taxon>Didymosphaeriaceae</taxon>
        <taxon>Bimuria</taxon>
    </lineage>
</organism>
<dbReference type="EMBL" id="ML976656">
    <property type="protein sequence ID" value="KAF1980409.1"/>
    <property type="molecule type" value="Genomic_DNA"/>
</dbReference>
<feature type="compositionally biased region" description="Low complexity" evidence="2">
    <location>
        <begin position="318"/>
        <end position="337"/>
    </location>
</feature>
<proteinExistence type="predicted"/>
<keyword evidence="5" id="KW-1185">Reference proteome</keyword>
<keyword evidence="1" id="KW-0863">Zinc-finger</keyword>
<reference evidence="4" key="1">
    <citation type="journal article" date="2020" name="Stud. Mycol.">
        <title>101 Dothideomycetes genomes: a test case for predicting lifestyles and emergence of pathogens.</title>
        <authorList>
            <person name="Haridas S."/>
            <person name="Albert R."/>
            <person name="Binder M."/>
            <person name="Bloem J."/>
            <person name="Labutti K."/>
            <person name="Salamov A."/>
            <person name="Andreopoulos B."/>
            <person name="Baker S."/>
            <person name="Barry K."/>
            <person name="Bills G."/>
            <person name="Bluhm B."/>
            <person name="Cannon C."/>
            <person name="Castanera R."/>
            <person name="Culley D."/>
            <person name="Daum C."/>
            <person name="Ezra D."/>
            <person name="Gonzalez J."/>
            <person name="Henrissat B."/>
            <person name="Kuo A."/>
            <person name="Liang C."/>
            <person name="Lipzen A."/>
            <person name="Lutzoni F."/>
            <person name="Magnuson J."/>
            <person name="Mondo S."/>
            <person name="Nolan M."/>
            <person name="Ohm R."/>
            <person name="Pangilinan J."/>
            <person name="Park H.-J."/>
            <person name="Ramirez L."/>
            <person name="Alfaro M."/>
            <person name="Sun H."/>
            <person name="Tritt A."/>
            <person name="Yoshinaga Y."/>
            <person name="Zwiers L.-H."/>
            <person name="Turgeon B."/>
            <person name="Goodwin S."/>
            <person name="Spatafora J."/>
            <person name="Crous P."/>
            <person name="Grigoriev I."/>
        </authorList>
    </citation>
    <scope>NUCLEOTIDE SEQUENCE</scope>
    <source>
        <strain evidence="4">CBS 107.79</strain>
    </source>
</reference>
<dbReference type="PROSITE" id="PS50103">
    <property type="entry name" value="ZF_C3H1"/>
    <property type="match status" value="1"/>
</dbReference>
<dbReference type="AlphaFoldDB" id="A0A6A5VUZ4"/>
<dbReference type="InterPro" id="IPR000571">
    <property type="entry name" value="Znf_CCCH"/>
</dbReference>
<feature type="zinc finger region" description="C3H1-type" evidence="1">
    <location>
        <begin position="190"/>
        <end position="219"/>
    </location>
</feature>
<feature type="region of interest" description="Disordered" evidence="2">
    <location>
        <begin position="289"/>
        <end position="347"/>
    </location>
</feature>
<keyword evidence="1" id="KW-0862">Zinc</keyword>
<dbReference type="OrthoDB" id="5355510at2759"/>
<dbReference type="Proteomes" id="UP000800036">
    <property type="component" value="Unassembled WGS sequence"/>
</dbReference>
<protein>
    <recommendedName>
        <fullName evidence="3">C3H1-type domain-containing protein</fullName>
    </recommendedName>
</protein>
<name>A0A6A5VUZ4_9PLEO</name>
<sequence length="357" mass="39174">MATTQAPSAGRLDPSIRYYIHRTHGNAIVPLIPADQLPFQLKDFPRNMEHRQLSEGGWKFIGETPEIPFPLPLLSPLLLTPVTSTRGRTLSNVTVGMKDGFSKAVAIARMTPVELATEALGKEGIAKEVFTIPNEAISTEKKTTAPAVLNRECRTNIKSLTDSMADIYTKDVRRVGYTKPSPTKPNTAAPKEREYCRHWVKTGNCIHTTKRCWYKHEMPPPEKLKEIGLADIPQWYQDKNRSMARAPLLKPLPRKGPGKQGAVTVGVQQAAESYGVYTTDTADELMLMDVDGASPSPPHGRPPVDKEIAAPTPPPTPCGLTPSLSLLPDASPSEELPNPTTRDANNQSCFNILIDID</sequence>
<feature type="compositionally biased region" description="Polar residues" evidence="2">
    <location>
        <begin position="338"/>
        <end position="347"/>
    </location>
</feature>
<evidence type="ECO:0000256" key="2">
    <source>
        <dbReference type="SAM" id="MobiDB-lite"/>
    </source>
</evidence>
<evidence type="ECO:0000259" key="3">
    <source>
        <dbReference type="PROSITE" id="PS50103"/>
    </source>
</evidence>
<evidence type="ECO:0000313" key="5">
    <source>
        <dbReference type="Proteomes" id="UP000800036"/>
    </source>
</evidence>